<dbReference type="Gene3D" id="3.10.200.10">
    <property type="entry name" value="Alpha carbonic anhydrase"/>
    <property type="match status" value="1"/>
</dbReference>
<name>A0A9D4RDB4_DREPO</name>
<sequence>MHIVHYNKKYANFSSSIDKTDGLAVLGFFFEVINNFLNQLMNRTMNIKVFRGD</sequence>
<proteinExistence type="predicted"/>
<evidence type="ECO:0000313" key="3">
    <source>
        <dbReference type="Proteomes" id="UP000828390"/>
    </source>
</evidence>
<reference evidence="2" key="2">
    <citation type="submission" date="2020-11" db="EMBL/GenBank/DDBJ databases">
        <authorList>
            <person name="McCartney M.A."/>
            <person name="Auch B."/>
            <person name="Kono T."/>
            <person name="Mallez S."/>
            <person name="Becker A."/>
            <person name="Gohl D.M."/>
            <person name="Silverstein K.A.T."/>
            <person name="Koren S."/>
            <person name="Bechman K.B."/>
            <person name="Herman A."/>
            <person name="Abrahante J.E."/>
            <person name="Garbe J."/>
        </authorList>
    </citation>
    <scope>NUCLEOTIDE SEQUENCE</scope>
    <source>
        <strain evidence="2">Duluth1</strain>
        <tissue evidence="2">Whole animal</tissue>
    </source>
</reference>
<dbReference type="Pfam" id="PF00194">
    <property type="entry name" value="Carb_anhydrase"/>
    <property type="match status" value="1"/>
</dbReference>
<evidence type="ECO:0000259" key="1">
    <source>
        <dbReference type="PROSITE" id="PS51144"/>
    </source>
</evidence>
<dbReference type="InterPro" id="IPR036398">
    <property type="entry name" value="CA_dom_sf"/>
</dbReference>
<dbReference type="PROSITE" id="PS51144">
    <property type="entry name" value="ALPHA_CA_2"/>
    <property type="match status" value="1"/>
</dbReference>
<feature type="domain" description="Alpha-carbonic anhydrase" evidence="1">
    <location>
        <begin position="1"/>
        <end position="53"/>
    </location>
</feature>
<protein>
    <recommendedName>
        <fullName evidence="1">Alpha-carbonic anhydrase domain-containing protein</fullName>
    </recommendedName>
</protein>
<dbReference type="SUPFAM" id="SSF51069">
    <property type="entry name" value="Carbonic anhydrase"/>
    <property type="match status" value="1"/>
</dbReference>
<dbReference type="Proteomes" id="UP000828390">
    <property type="component" value="Unassembled WGS sequence"/>
</dbReference>
<comment type="caution">
    <text evidence="2">The sequence shown here is derived from an EMBL/GenBank/DDBJ whole genome shotgun (WGS) entry which is preliminary data.</text>
</comment>
<dbReference type="EMBL" id="JAIWYP010000002">
    <property type="protein sequence ID" value="KAH3863278.1"/>
    <property type="molecule type" value="Genomic_DNA"/>
</dbReference>
<accession>A0A9D4RDB4</accession>
<organism evidence="2 3">
    <name type="scientific">Dreissena polymorpha</name>
    <name type="common">Zebra mussel</name>
    <name type="synonym">Mytilus polymorpha</name>
    <dbReference type="NCBI Taxonomy" id="45954"/>
    <lineage>
        <taxon>Eukaryota</taxon>
        <taxon>Metazoa</taxon>
        <taxon>Spiralia</taxon>
        <taxon>Lophotrochozoa</taxon>
        <taxon>Mollusca</taxon>
        <taxon>Bivalvia</taxon>
        <taxon>Autobranchia</taxon>
        <taxon>Heteroconchia</taxon>
        <taxon>Euheterodonta</taxon>
        <taxon>Imparidentia</taxon>
        <taxon>Neoheterodontei</taxon>
        <taxon>Myida</taxon>
        <taxon>Dreissenoidea</taxon>
        <taxon>Dreissenidae</taxon>
        <taxon>Dreissena</taxon>
    </lineage>
</organism>
<evidence type="ECO:0000313" key="2">
    <source>
        <dbReference type="EMBL" id="KAH3863278.1"/>
    </source>
</evidence>
<dbReference type="InterPro" id="IPR001148">
    <property type="entry name" value="CA_dom"/>
</dbReference>
<keyword evidence="3" id="KW-1185">Reference proteome</keyword>
<reference evidence="2" key="1">
    <citation type="journal article" date="2019" name="bioRxiv">
        <title>The Genome of the Zebra Mussel, Dreissena polymorpha: A Resource for Invasive Species Research.</title>
        <authorList>
            <person name="McCartney M.A."/>
            <person name="Auch B."/>
            <person name="Kono T."/>
            <person name="Mallez S."/>
            <person name="Zhang Y."/>
            <person name="Obille A."/>
            <person name="Becker A."/>
            <person name="Abrahante J.E."/>
            <person name="Garbe J."/>
            <person name="Badalamenti J.P."/>
            <person name="Herman A."/>
            <person name="Mangelson H."/>
            <person name="Liachko I."/>
            <person name="Sullivan S."/>
            <person name="Sone E.D."/>
            <person name="Koren S."/>
            <person name="Silverstein K.A.T."/>
            <person name="Beckman K.B."/>
            <person name="Gohl D.M."/>
        </authorList>
    </citation>
    <scope>NUCLEOTIDE SEQUENCE</scope>
    <source>
        <strain evidence="2">Duluth1</strain>
        <tissue evidence="2">Whole animal</tissue>
    </source>
</reference>
<gene>
    <name evidence="2" type="ORF">DPMN_026259</name>
</gene>
<dbReference type="AlphaFoldDB" id="A0A9D4RDB4"/>